<evidence type="ECO:0000313" key="4">
    <source>
        <dbReference type="EMBL" id="OJG03239.1"/>
    </source>
</evidence>
<comment type="caution">
    <text evidence="4">The sequence shown here is derived from an EMBL/GenBank/DDBJ whole genome shotgun (WGS) entry which is preliminary data.</text>
</comment>
<feature type="domain" description="DUF7601" evidence="3">
    <location>
        <begin position="259"/>
        <end position="366"/>
    </location>
</feature>
<evidence type="ECO:0000259" key="2">
    <source>
        <dbReference type="Pfam" id="PF12892"/>
    </source>
</evidence>
<reference evidence="4 5" key="1">
    <citation type="submission" date="2016-07" db="EMBL/GenBank/DDBJ databases">
        <title>A clinical isolate of carbapenem-resistant Streptococcus oralis with altered penicillin binding proteins.</title>
        <authorList>
            <person name="Kanji J.N."/>
            <person name="Bharat A."/>
            <person name="Naidu P."/>
            <person name="Martin I."/>
            <person name="Mulvey M.R."/>
            <person name="Panaro C.D."/>
        </authorList>
    </citation>
    <scope>NUCLEOTIDE SEQUENCE [LARGE SCALE GENOMIC DNA]</scope>
    <source>
        <strain evidence="4 5">SC15-3744</strain>
    </source>
</reference>
<dbReference type="Gene3D" id="2.60.40.3050">
    <property type="match status" value="1"/>
</dbReference>
<dbReference type="Gene3D" id="2.60.40.1140">
    <property type="entry name" value="Collagen-binding surface protein Cna, B-type domain"/>
    <property type="match status" value="1"/>
</dbReference>
<proteinExistence type="predicted"/>
<evidence type="ECO:0000313" key="5">
    <source>
        <dbReference type="Proteomes" id="UP000183671"/>
    </source>
</evidence>
<sequence>MIIYEKRNLKIKGIIMEKTFLKKLVTASIAAVTALSVFRGVPTFADENSDATAMSNGETNAQVSINKVLNIAEGITTPLANFTFTFTPKNGNSNNGVPYETINASNGQIADKTINYSERDVLQPNQTSIKKETGNIFANVTYTHAGEYVYTVAEKQNDGWRAIQRGDDAIDSMTYDNRSYEMHVIVKNKSTSGVYISSVYFKQETTGATAKVKPSEKGPTYKYDLFTNIYRKNAGKITDPNHPHPNNPHLAKFNPKVDSLVIKKVVSGGTADKSKDFTFKLTFKKASTEDRTSIVGKIGNVSKTFEYGKETIITLHHDQSLVFDTIPAGTRYKLVETGSQGYTASAAYWENGVSKTQAGRISADLTQDSILVGEKRNENTITNSVQDVTPTGLLIDNLPFILMIGLGLAGFVVLSKKRRQA</sequence>
<keyword evidence="1" id="KW-0472">Membrane</keyword>
<dbReference type="AlphaFoldDB" id="A0A1L8Q6W0"/>
<dbReference type="InterPro" id="IPR038174">
    <property type="entry name" value="Strep_pil_link_sf"/>
</dbReference>
<dbReference type="InterPro" id="IPR055382">
    <property type="entry name" value="DUF7601"/>
</dbReference>
<feature type="domain" description="Streptococcal pilin isopeptide linkage" evidence="2">
    <location>
        <begin position="65"/>
        <end position="230"/>
    </location>
</feature>
<dbReference type="Proteomes" id="UP000183671">
    <property type="component" value="Unassembled WGS sequence"/>
</dbReference>
<feature type="transmembrane region" description="Helical" evidence="1">
    <location>
        <begin position="398"/>
        <end position="415"/>
    </location>
</feature>
<accession>A0A1L8Q6W0</accession>
<dbReference type="RefSeq" id="WP_071850959.1">
    <property type="nucleotide sequence ID" value="NZ_MBDM01000001.1"/>
</dbReference>
<name>A0A1L8Q6W0_STROR</name>
<gene>
    <name evidence="4" type="ORF">BBP19_01255</name>
</gene>
<evidence type="ECO:0000256" key="1">
    <source>
        <dbReference type="SAM" id="Phobius"/>
    </source>
</evidence>
<keyword evidence="1" id="KW-1133">Transmembrane helix</keyword>
<dbReference type="EMBL" id="MBDM01000001">
    <property type="protein sequence ID" value="OJG03239.1"/>
    <property type="molecule type" value="Genomic_DNA"/>
</dbReference>
<keyword evidence="1" id="KW-0812">Transmembrane</keyword>
<dbReference type="InterPro" id="IPR022464">
    <property type="entry name" value="Strep_pil_isopept_link"/>
</dbReference>
<dbReference type="Pfam" id="PF24547">
    <property type="entry name" value="DUF7601"/>
    <property type="match status" value="1"/>
</dbReference>
<protein>
    <submittedName>
        <fullName evidence="4">Phosphate-transport permease PitB</fullName>
    </submittedName>
</protein>
<evidence type="ECO:0000259" key="3">
    <source>
        <dbReference type="Pfam" id="PF24547"/>
    </source>
</evidence>
<dbReference type="Pfam" id="PF12892">
    <property type="entry name" value="FctA"/>
    <property type="match status" value="1"/>
</dbReference>
<organism evidence="4 5">
    <name type="scientific">Streptococcus oralis</name>
    <dbReference type="NCBI Taxonomy" id="1303"/>
    <lineage>
        <taxon>Bacteria</taxon>
        <taxon>Bacillati</taxon>
        <taxon>Bacillota</taxon>
        <taxon>Bacilli</taxon>
        <taxon>Lactobacillales</taxon>
        <taxon>Streptococcaceae</taxon>
        <taxon>Streptococcus</taxon>
    </lineage>
</organism>